<evidence type="ECO:0000256" key="1">
    <source>
        <dbReference type="ARBA" id="ARBA00022729"/>
    </source>
</evidence>
<keyword evidence="1" id="KW-0732">Signal</keyword>
<protein>
    <recommendedName>
        <fullName evidence="5">Serine protease</fullName>
    </recommendedName>
</protein>
<proteinExistence type="predicted"/>
<sequence>MTDDHDHDHDDHGEKDDDRYRRPPPRTAEPPLDQKELLDTVEPREPLVDPDTVSLDLSDLLSSIATPQVEIRDVTARRLDDGRLSPDKKGRYEFEVGLRHAGLGEHRFGPSPKLEMVDFEREEPVRGYPGFLPDHRPLRLVPKRLPERLEAKPRIHVPLDDLDEDVAEPTTVFSPEDRYTFNDTAFPWCTVGRIDTPGGYASGVMIGPRHVLTVSHAIQWNADGTAGWVKFTPSYFDGSEPFGVAWGTWVYWEGTKVDGSDGISHPSESRHDYVVVVLNQRMGNLTGWMGSRRYSTSWDDEPYWRHIGYPGDLASGERPSYERDIALDGDSETHMRALHRGDVWPGQSGGPFFAWWSGEDWPRVVSVQSAQTTSDNWASGGDHMVDLVVRARDDFP</sequence>
<gene>
    <name evidence="3" type="ORF">C2R22_16665</name>
</gene>
<dbReference type="EMBL" id="CP026309">
    <property type="protein sequence ID" value="AUV83076.1"/>
    <property type="molecule type" value="Genomic_DNA"/>
</dbReference>
<organism evidence="3 4">
    <name type="scientific">Salinigranum rubrum</name>
    <dbReference type="NCBI Taxonomy" id="755307"/>
    <lineage>
        <taxon>Archaea</taxon>
        <taxon>Methanobacteriati</taxon>
        <taxon>Methanobacteriota</taxon>
        <taxon>Stenosarchaea group</taxon>
        <taxon>Halobacteria</taxon>
        <taxon>Halobacteriales</taxon>
        <taxon>Haloferacaceae</taxon>
        <taxon>Salinigranum</taxon>
    </lineage>
</organism>
<evidence type="ECO:0000313" key="3">
    <source>
        <dbReference type="EMBL" id="AUV83076.1"/>
    </source>
</evidence>
<feature type="compositionally biased region" description="Basic and acidic residues" evidence="2">
    <location>
        <begin position="1"/>
        <end position="21"/>
    </location>
</feature>
<dbReference type="OrthoDB" id="385951at2157"/>
<feature type="region of interest" description="Disordered" evidence="2">
    <location>
        <begin position="1"/>
        <end position="50"/>
    </location>
</feature>
<keyword evidence="4" id="KW-1185">Reference proteome</keyword>
<name>A0A2I8VMC1_9EURY</name>
<reference evidence="3 4" key="1">
    <citation type="submission" date="2018-01" db="EMBL/GenBank/DDBJ databases">
        <title>Complete genome sequence of Salinigranum rubrum GX10T, an extremely halophilic archaeon isolated from a marine solar saltern.</title>
        <authorList>
            <person name="Han S."/>
        </authorList>
    </citation>
    <scope>NUCLEOTIDE SEQUENCE [LARGE SCALE GENOMIC DNA]</scope>
    <source>
        <strain evidence="3 4">GX10</strain>
    </source>
</reference>
<dbReference type="Proteomes" id="UP000236584">
    <property type="component" value="Chromosome"/>
</dbReference>
<dbReference type="AlphaFoldDB" id="A0A2I8VMC1"/>
<dbReference type="PANTHER" id="PTHR15462">
    <property type="entry name" value="SERINE PROTEASE"/>
    <property type="match status" value="1"/>
</dbReference>
<dbReference type="InterPro" id="IPR009003">
    <property type="entry name" value="Peptidase_S1_PA"/>
</dbReference>
<evidence type="ECO:0000313" key="4">
    <source>
        <dbReference type="Proteomes" id="UP000236584"/>
    </source>
</evidence>
<dbReference type="RefSeq" id="WP_103426765.1">
    <property type="nucleotide sequence ID" value="NZ_CP026309.1"/>
</dbReference>
<dbReference type="SUPFAM" id="SSF50494">
    <property type="entry name" value="Trypsin-like serine proteases"/>
    <property type="match status" value="1"/>
</dbReference>
<dbReference type="KEGG" id="srub:C2R22_16665"/>
<feature type="compositionally biased region" description="Basic and acidic residues" evidence="2">
    <location>
        <begin position="32"/>
        <end position="47"/>
    </location>
</feature>
<dbReference type="GeneID" id="35593759"/>
<dbReference type="PANTHER" id="PTHR15462:SF8">
    <property type="entry name" value="SERINE PROTEASE"/>
    <property type="match status" value="1"/>
</dbReference>
<dbReference type="Gene3D" id="2.40.10.10">
    <property type="entry name" value="Trypsin-like serine proteases"/>
    <property type="match status" value="2"/>
</dbReference>
<dbReference type="InterPro" id="IPR043504">
    <property type="entry name" value="Peptidase_S1_PA_chymotrypsin"/>
</dbReference>
<evidence type="ECO:0000256" key="2">
    <source>
        <dbReference type="SAM" id="MobiDB-lite"/>
    </source>
</evidence>
<dbReference type="InterPro" id="IPR050966">
    <property type="entry name" value="Glutamyl_endopeptidase"/>
</dbReference>
<accession>A0A2I8VMC1</accession>
<evidence type="ECO:0008006" key="5">
    <source>
        <dbReference type="Google" id="ProtNLM"/>
    </source>
</evidence>